<gene>
    <name evidence="2" type="ORF">Q9K01_00435</name>
</gene>
<feature type="transmembrane region" description="Helical" evidence="1">
    <location>
        <begin position="97"/>
        <end position="116"/>
    </location>
</feature>
<proteinExistence type="predicted"/>
<keyword evidence="1" id="KW-0812">Transmembrane</keyword>
<evidence type="ECO:0008006" key="4">
    <source>
        <dbReference type="Google" id="ProtNLM"/>
    </source>
</evidence>
<keyword evidence="1" id="KW-0472">Membrane</keyword>
<dbReference type="Proteomes" id="UP001235664">
    <property type="component" value="Unassembled WGS sequence"/>
</dbReference>
<reference evidence="2 3" key="1">
    <citation type="submission" date="2023-08" db="EMBL/GenBank/DDBJ databases">
        <title>genomic of DY56.</title>
        <authorList>
            <person name="Wang Y."/>
        </authorList>
    </citation>
    <scope>NUCLEOTIDE SEQUENCE [LARGE SCALE GENOMIC DNA]</scope>
    <source>
        <strain evidence="2 3">DY56-A-20</strain>
    </source>
</reference>
<keyword evidence="3" id="KW-1185">Reference proteome</keyword>
<protein>
    <recommendedName>
        <fullName evidence="4">DoxX family protein</fullName>
    </recommendedName>
</protein>
<sequence length="120" mass="13161">MSTNTTADLTKSAKLLTKGPWQSAKGERQRRSMVLIVIFLLGIGNFAMHKAVLESGHPMIERIGWMRPRSRVPVSLVLEFAILLATLLFVANGWPGLAPVYAIYSALNAISAWAILTGRI</sequence>
<feature type="transmembrane region" description="Helical" evidence="1">
    <location>
        <begin position="33"/>
        <end position="53"/>
    </location>
</feature>
<dbReference type="EMBL" id="JAVAIL010000001">
    <property type="protein sequence ID" value="MDP4538093.1"/>
    <property type="molecule type" value="Genomic_DNA"/>
</dbReference>
<keyword evidence="1" id="KW-1133">Transmembrane helix</keyword>
<comment type="caution">
    <text evidence="2">The sequence shown here is derived from an EMBL/GenBank/DDBJ whole genome shotgun (WGS) entry which is preliminary data.</text>
</comment>
<evidence type="ECO:0000256" key="1">
    <source>
        <dbReference type="SAM" id="Phobius"/>
    </source>
</evidence>
<evidence type="ECO:0000313" key="3">
    <source>
        <dbReference type="Proteomes" id="UP001235664"/>
    </source>
</evidence>
<accession>A0ABT9H471</accession>
<evidence type="ECO:0000313" key="2">
    <source>
        <dbReference type="EMBL" id="MDP4538093.1"/>
    </source>
</evidence>
<name>A0ABT9H471_9SPHN</name>
<feature type="transmembrane region" description="Helical" evidence="1">
    <location>
        <begin position="74"/>
        <end position="91"/>
    </location>
</feature>
<organism evidence="2 3">
    <name type="scientific">Qipengyuania benthica</name>
    <dbReference type="NCBI Taxonomy" id="3067651"/>
    <lineage>
        <taxon>Bacteria</taxon>
        <taxon>Pseudomonadati</taxon>
        <taxon>Pseudomonadota</taxon>
        <taxon>Alphaproteobacteria</taxon>
        <taxon>Sphingomonadales</taxon>
        <taxon>Erythrobacteraceae</taxon>
        <taxon>Qipengyuania</taxon>
    </lineage>
</organism>